<dbReference type="AlphaFoldDB" id="A0A833C9U6"/>
<dbReference type="PANTHER" id="PTHR47053">
    <property type="entry name" value="MUREIN DD-ENDOPEPTIDASE MEPH-RELATED"/>
    <property type="match status" value="1"/>
</dbReference>
<dbReference type="RefSeq" id="WP_006556433.1">
    <property type="nucleotide sequence ID" value="NZ_CALMIE010000120.1"/>
</dbReference>
<dbReference type="InterPro" id="IPR036366">
    <property type="entry name" value="PGBDSf"/>
</dbReference>
<dbReference type="SUPFAM" id="SSF54001">
    <property type="entry name" value="Cysteine proteinases"/>
    <property type="match status" value="1"/>
</dbReference>
<dbReference type="GO" id="GO:0006508">
    <property type="term" value="P:proteolysis"/>
    <property type="evidence" value="ECO:0007669"/>
    <property type="project" value="UniProtKB-KW"/>
</dbReference>
<evidence type="ECO:0000256" key="4">
    <source>
        <dbReference type="ARBA" id="ARBA00022807"/>
    </source>
</evidence>
<evidence type="ECO:0000313" key="8">
    <source>
        <dbReference type="EMBL" id="KAB1477382.1"/>
    </source>
</evidence>
<evidence type="ECO:0000256" key="6">
    <source>
        <dbReference type="SAM" id="SignalP"/>
    </source>
</evidence>
<feature type="compositionally biased region" description="Low complexity" evidence="5">
    <location>
        <begin position="126"/>
        <end position="139"/>
    </location>
</feature>
<dbReference type="Pfam" id="PF00877">
    <property type="entry name" value="NLPC_P60"/>
    <property type="match status" value="1"/>
</dbReference>
<evidence type="ECO:0000256" key="1">
    <source>
        <dbReference type="ARBA" id="ARBA00007074"/>
    </source>
</evidence>
<evidence type="ECO:0000256" key="5">
    <source>
        <dbReference type="SAM" id="MobiDB-lite"/>
    </source>
</evidence>
<dbReference type="InterPro" id="IPR036365">
    <property type="entry name" value="PGBD-like_sf"/>
</dbReference>
<comment type="caution">
    <text evidence="8">The sequence shown here is derived from an EMBL/GenBank/DDBJ whole genome shotgun (WGS) entry which is preliminary data.</text>
</comment>
<comment type="similarity">
    <text evidence="1">Belongs to the peptidase C40 family.</text>
</comment>
<gene>
    <name evidence="8" type="ORF">F8R14_08775</name>
</gene>
<evidence type="ECO:0000259" key="7">
    <source>
        <dbReference type="PROSITE" id="PS51935"/>
    </source>
</evidence>
<keyword evidence="2" id="KW-0645">Protease</keyword>
<feature type="region of interest" description="Disordered" evidence="5">
    <location>
        <begin position="122"/>
        <end position="158"/>
    </location>
</feature>
<keyword evidence="6" id="KW-0732">Signal</keyword>
<dbReference type="Gene3D" id="3.90.1720.10">
    <property type="entry name" value="endopeptidase domain like (from Nostoc punctiforme)"/>
    <property type="match status" value="1"/>
</dbReference>
<dbReference type="Gene3D" id="1.10.101.10">
    <property type="entry name" value="PGBD-like superfamily/PGBD"/>
    <property type="match status" value="1"/>
</dbReference>
<dbReference type="Pfam" id="PF01471">
    <property type="entry name" value="PG_binding_1"/>
    <property type="match status" value="1"/>
</dbReference>
<reference evidence="8 9" key="1">
    <citation type="submission" date="2019-09" db="EMBL/GenBank/DDBJ databases">
        <title>Draft genome sequence of 3 type strains from the CCUG.</title>
        <authorList>
            <person name="Pineiro-Iglesias B."/>
            <person name="Tunovic T."/>
            <person name="Unosson C."/>
            <person name="Inganas E."/>
            <person name="Ohlen M."/>
            <person name="Cardew S."/>
            <person name="Jensie-Markopoulos S."/>
            <person name="Salva-Serra F."/>
            <person name="Jaen-Luchoro D."/>
            <person name="Karlsson R."/>
            <person name="Svensson-Stadler L."/>
            <person name="Chun J."/>
            <person name="Moore E."/>
        </authorList>
    </citation>
    <scope>NUCLEOTIDE SEQUENCE [LARGE SCALE GENOMIC DNA]</scope>
    <source>
        <strain evidence="8 9">CCUG 65427</strain>
    </source>
</reference>
<name>A0A833C9U6_9FIRM</name>
<dbReference type="GeneID" id="83055230"/>
<dbReference type="InterPro" id="IPR000064">
    <property type="entry name" value="NLP_P60_dom"/>
</dbReference>
<evidence type="ECO:0000313" key="9">
    <source>
        <dbReference type="Proteomes" id="UP000434554"/>
    </source>
</evidence>
<feature type="chain" id="PRO_5032293372" description="NlpC/P60 domain-containing protein" evidence="6">
    <location>
        <begin position="26"/>
        <end position="317"/>
    </location>
</feature>
<dbReference type="InterPro" id="IPR038765">
    <property type="entry name" value="Papain-like_cys_pep_sf"/>
</dbReference>
<dbReference type="InterPro" id="IPR002477">
    <property type="entry name" value="Peptidoglycan-bd-like"/>
</dbReference>
<dbReference type="InterPro" id="IPR051202">
    <property type="entry name" value="Peptidase_C40"/>
</dbReference>
<keyword evidence="3" id="KW-0378">Hydrolase</keyword>
<protein>
    <recommendedName>
        <fullName evidence="7">NlpC/P60 domain-containing protein</fullName>
    </recommendedName>
</protein>
<dbReference type="SUPFAM" id="SSF47090">
    <property type="entry name" value="PGBD-like"/>
    <property type="match status" value="1"/>
</dbReference>
<keyword evidence="4" id="KW-0788">Thiol protease</keyword>
<feature type="compositionally biased region" description="Low complexity" evidence="5">
    <location>
        <begin position="147"/>
        <end position="158"/>
    </location>
</feature>
<feature type="domain" description="NlpC/P60" evidence="7">
    <location>
        <begin position="196"/>
        <end position="317"/>
    </location>
</feature>
<feature type="signal peptide" evidence="6">
    <location>
        <begin position="1"/>
        <end position="25"/>
    </location>
</feature>
<accession>A0A833C9U6</accession>
<sequence>MKSIKRRVAITAAVMLMVSTQLVSATGYTYGAKGGDIPAIQKKLIAAGYNARLNGEYDANTKWAVRLYQKDNNLPVNGVLDAVTYKKLMGKDLDEHVVAGLGRMSDDKIAAEMAAGRKATLEKKSTATATDATKPAKTTKSVKVKSNKNGNKSNSNAKVEAVAKKNTAVVKSKTPTDGILDPIAPDFIFTKTGDVPKSVREIITEAERYRGVPYVFGGATPQGFDCSGYVRYVFAKSGITLPRSADEQYLVGQKIGKHNLQPGDLVFFQTYEQGVSHSGIYIGDGKFISATSSSGVAIANINDSYWGERYIGAKRVM</sequence>
<dbReference type="GO" id="GO:0008234">
    <property type="term" value="F:cysteine-type peptidase activity"/>
    <property type="evidence" value="ECO:0007669"/>
    <property type="project" value="UniProtKB-KW"/>
</dbReference>
<evidence type="ECO:0000256" key="3">
    <source>
        <dbReference type="ARBA" id="ARBA00022801"/>
    </source>
</evidence>
<proteinExistence type="inferred from homology"/>
<dbReference type="PANTHER" id="PTHR47053:SF1">
    <property type="entry name" value="MUREIN DD-ENDOPEPTIDASE MEPH-RELATED"/>
    <property type="match status" value="1"/>
</dbReference>
<organism evidence="8 9">
    <name type="scientific">Veillonella seminalis</name>
    <dbReference type="NCBI Taxonomy" id="1502943"/>
    <lineage>
        <taxon>Bacteria</taxon>
        <taxon>Bacillati</taxon>
        <taxon>Bacillota</taxon>
        <taxon>Negativicutes</taxon>
        <taxon>Veillonellales</taxon>
        <taxon>Veillonellaceae</taxon>
        <taxon>Veillonella</taxon>
    </lineage>
</organism>
<dbReference type="EMBL" id="WBKH01000009">
    <property type="protein sequence ID" value="KAB1477382.1"/>
    <property type="molecule type" value="Genomic_DNA"/>
</dbReference>
<evidence type="ECO:0000256" key="2">
    <source>
        <dbReference type="ARBA" id="ARBA00022670"/>
    </source>
</evidence>
<dbReference type="Proteomes" id="UP000434554">
    <property type="component" value="Unassembled WGS sequence"/>
</dbReference>
<dbReference type="PROSITE" id="PS51935">
    <property type="entry name" value="NLPC_P60"/>
    <property type="match status" value="1"/>
</dbReference>